<feature type="transmembrane region" description="Helical" evidence="11">
    <location>
        <begin position="20"/>
        <end position="38"/>
    </location>
</feature>
<evidence type="ECO:0000313" key="12">
    <source>
        <dbReference type="EMBL" id="MBV7257819.1"/>
    </source>
</evidence>
<evidence type="ECO:0000256" key="11">
    <source>
        <dbReference type="SAM" id="Phobius"/>
    </source>
</evidence>
<dbReference type="RefSeq" id="WP_218446666.1">
    <property type="nucleotide sequence ID" value="NZ_JAGSPA010000005.1"/>
</dbReference>
<name>A0ABS6SHE3_9SPHN</name>
<evidence type="ECO:0000256" key="8">
    <source>
        <dbReference type="ARBA" id="ARBA00022927"/>
    </source>
</evidence>
<evidence type="ECO:0000256" key="9">
    <source>
        <dbReference type="ARBA" id="ARBA00023136"/>
    </source>
</evidence>
<accession>A0ABS6SHE3</accession>
<keyword evidence="8" id="KW-0653">Protein transport</keyword>
<evidence type="ECO:0000256" key="1">
    <source>
        <dbReference type="ARBA" id="ARBA00004533"/>
    </source>
</evidence>
<sequence>MSVSLASLMANPGVQRAGVFLLLLALSLTIFAPAGLLISRASEQQPVWVRSVDGTIWSGTAHDLHVGNIAMGNTQFHSGIAGMLTGSPKVVLNSMPGAPLSFRADIADGGNVLDFDVKGDVQALGLPVPFAGTISVTEGRVVMAGNICASASGDVTASIDFPDVGTQPLTGAAECRSGDLVMRLSPAPGSDASDFIVNLTNRTFQ</sequence>
<evidence type="ECO:0000313" key="13">
    <source>
        <dbReference type="Proteomes" id="UP000722336"/>
    </source>
</evidence>
<evidence type="ECO:0000256" key="5">
    <source>
        <dbReference type="ARBA" id="ARBA00022475"/>
    </source>
</evidence>
<comment type="caution">
    <text evidence="12">The sequence shown here is derived from an EMBL/GenBank/DDBJ whole genome shotgun (WGS) entry which is preliminary data.</text>
</comment>
<dbReference type="Pfam" id="PF01203">
    <property type="entry name" value="T2SSN"/>
    <property type="match status" value="1"/>
</dbReference>
<keyword evidence="13" id="KW-1185">Reference proteome</keyword>
<protein>
    <recommendedName>
        <fullName evidence="3">Type II secretion system protein N</fullName>
    </recommendedName>
    <alternativeName>
        <fullName evidence="10">General secretion pathway protein N</fullName>
    </alternativeName>
</protein>
<keyword evidence="6" id="KW-0997">Cell inner membrane</keyword>
<gene>
    <name evidence="12" type="primary">gspN</name>
    <name evidence="12" type="ORF">KCG44_13615</name>
</gene>
<dbReference type="EMBL" id="JAGSPA010000005">
    <property type="protein sequence ID" value="MBV7257819.1"/>
    <property type="molecule type" value="Genomic_DNA"/>
</dbReference>
<keyword evidence="4" id="KW-0813">Transport</keyword>
<evidence type="ECO:0000256" key="4">
    <source>
        <dbReference type="ARBA" id="ARBA00022448"/>
    </source>
</evidence>
<evidence type="ECO:0000256" key="6">
    <source>
        <dbReference type="ARBA" id="ARBA00022519"/>
    </source>
</evidence>
<proteinExistence type="inferred from homology"/>
<keyword evidence="7 11" id="KW-0812">Transmembrane</keyword>
<evidence type="ECO:0000256" key="7">
    <source>
        <dbReference type="ARBA" id="ARBA00022692"/>
    </source>
</evidence>
<keyword evidence="5" id="KW-1003">Cell membrane</keyword>
<evidence type="ECO:0000256" key="3">
    <source>
        <dbReference type="ARBA" id="ARBA00021563"/>
    </source>
</evidence>
<dbReference type="InterPro" id="IPR022792">
    <property type="entry name" value="T2SS_protein-GspN"/>
</dbReference>
<keyword evidence="9 11" id="KW-0472">Membrane</keyword>
<comment type="similarity">
    <text evidence="2">Belongs to the GSP N family.</text>
</comment>
<keyword evidence="11" id="KW-1133">Transmembrane helix</keyword>
<comment type="subcellular location">
    <subcellularLocation>
        <location evidence="1">Cell inner membrane</location>
    </subcellularLocation>
</comment>
<dbReference type="Proteomes" id="UP000722336">
    <property type="component" value="Unassembled WGS sequence"/>
</dbReference>
<reference evidence="12 13" key="1">
    <citation type="submission" date="2021-04" db="EMBL/GenBank/DDBJ databases">
        <authorList>
            <person name="Pira H."/>
            <person name="Risdian C."/>
            <person name="Wink J."/>
        </authorList>
    </citation>
    <scope>NUCLEOTIDE SEQUENCE [LARGE SCALE GENOMIC DNA]</scope>
    <source>
        <strain evidence="12 13">WHA3</strain>
    </source>
</reference>
<evidence type="ECO:0000256" key="2">
    <source>
        <dbReference type="ARBA" id="ARBA00007208"/>
    </source>
</evidence>
<evidence type="ECO:0000256" key="10">
    <source>
        <dbReference type="ARBA" id="ARBA00030772"/>
    </source>
</evidence>
<organism evidence="12 13">
    <name type="scientific">Pacificimonas pallii</name>
    <dbReference type="NCBI Taxonomy" id="2827236"/>
    <lineage>
        <taxon>Bacteria</taxon>
        <taxon>Pseudomonadati</taxon>
        <taxon>Pseudomonadota</taxon>
        <taxon>Alphaproteobacteria</taxon>
        <taxon>Sphingomonadales</taxon>
        <taxon>Sphingosinicellaceae</taxon>
        <taxon>Pacificimonas</taxon>
    </lineage>
</organism>